<evidence type="ECO:0000313" key="3">
    <source>
        <dbReference type="Proteomes" id="UP000030746"/>
    </source>
</evidence>
<dbReference type="SUPFAM" id="SSF56219">
    <property type="entry name" value="DNase I-like"/>
    <property type="match status" value="1"/>
</dbReference>
<dbReference type="CTD" id="20242975"/>
<evidence type="ECO:0000313" key="2">
    <source>
        <dbReference type="EMBL" id="ESO95957.1"/>
    </source>
</evidence>
<keyword evidence="3" id="KW-1185">Reference proteome</keyword>
<name>V4AGF3_LOTGI</name>
<reference evidence="2 3" key="1">
    <citation type="journal article" date="2013" name="Nature">
        <title>Insights into bilaterian evolution from three spiralian genomes.</title>
        <authorList>
            <person name="Simakov O."/>
            <person name="Marletaz F."/>
            <person name="Cho S.J."/>
            <person name="Edsinger-Gonzales E."/>
            <person name="Havlak P."/>
            <person name="Hellsten U."/>
            <person name="Kuo D.H."/>
            <person name="Larsson T."/>
            <person name="Lv J."/>
            <person name="Arendt D."/>
            <person name="Savage R."/>
            <person name="Osoegawa K."/>
            <person name="de Jong P."/>
            <person name="Grimwood J."/>
            <person name="Chapman J.A."/>
            <person name="Shapiro H."/>
            <person name="Aerts A."/>
            <person name="Otillar R.P."/>
            <person name="Terry A.Y."/>
            <person name="Boore J.L."/>
            <person name="Grigoriev I.V."/>
            <person name="Lindberg D.R."/>
            <person name="Seaver E.C."/>
            <person name="Weisblat D.A."/>
            <person name="Putnam N.H."/>
            <person name="Rokhsar D.S."/>
        </authorList>
    </citation>
    <scope>NUCLEOTIDE SEQUENCE [LARGE SCALE GENOMIC DNA]</scope>
</reference>
<accession>V4AGF3</accession>
<gene>
    <name evidence="2" type="ORF">LOTGIDRAFT_175013</name>
</gene>
<proteinExistence type="predicted"/>
<protein>
    <recommendedName>
        <fullName evidence="1">Endonuclease/exonuclease/phosphatase domain-containing protein</fullName>
    </recommendedName>
</protein>
<dbReference type="KEGG" id="lgi:LOTGIDRAFT_175013"/>
<dbReference type="InterPro" id="IPR036691">
    <property type="entry name" value="Endo/exonu/phosph_ase_sf"/>
</dbReference>
<dbReference type="InterPro" id="IPR005135">
    <property type="entry name" value="Endo/exonuclease/phosphatase"/>
</dbReference>
<evidence type="ECO:0000259" key="1">
    <source>
        <dbReference type="Pfam" id="PF03372"/>
    </source>
</evidence>
<feature type="domain" description="Endonuclease/exonuclease/phosphatase" evidence="1">
    <location>
        <begin position="71"/>
        <end position="178"/>
    </location>
</feature>
<dbReference type="GeneID" id="20242975"/>
<dbReference type="Proteomes" id="UP000030746">
    <property type="component" value="Unassembled WGS sequence"/>
</dbReference>
<dbReference type="OMA" id="PCLASEI"/>
<dbReference type="HOGENOM" id="CLU_1205965_0_0_1"/>
<dbReference type="Pfam" id="PF03372">
    <property type="entry name" value="Exo_endo_phos"/>
    <property type="match status" value="1"/>
</dbReference>
<organism evidence="2 3">
    <name type="scientific">Lottia gigantea</name>
    <name type="common">Giant owl limpet</name>
    <dbReference type="NCBI Taxonomy" id="225164"/>
    <lineage>
        <taxon>Eukaryota</taxon>
        <taxon>Metazoa</taxon>
        <taxon>Spiralia</taxon>
        <taxon>Lophotrochozoa</taxon>
        <taxon>Mollusca</taxon>
        <taxon>Gastropoda</taxon>
        <taxon>Patellogastropoda</taxon>
        <taxon>Lottioidea</taxon>
        <taxon>Lottiidae</taxon>
        <taxon>Lottia</taxon>
    </lineage>
</organism>
<dbReference type="AlphaFoldDB" id="V4AGF3"/>
<sequence length="230" mass="25936">MLAVRGELGEDSILSCVPKNGDVYEVSLIDIESARVIVDKELKIDNQPIFVRHLSSKMILILMQVVQVVLETFWGDSFINQYQHLWDGDIYGSCDSVSHRRGCAILVSKHFSKSVSLVFSSNDGRFLMCSFERDAVDFNIVSCYAPNAEDDRPKFLERLESDTPSEKCMICGDFNDVMNPFCDRAKGMASFGVGSSCLSDFVDHCKLIDCWRFFNPFSASLQDSRLYSAI</sequence>
<dbReference type="RefSeq" id="XP_009053361.1">
    <property type="nucleotide sequence ID" value="XM_009055113.1"/>
</dbReference>
<dbReference type="EMBL" id="KB201563">
    <property type="protein sequence ID" value="ESO95957.1"/>
    <property type="molecule type" value="Genomic_DNA"/>
</dbReference>
<dbReference type="Gene3D" id="3.60.10.10">
    <property type="entry name" value="Endonuclease/exonuclease/phosphatase"/>
    <property type="match status" value="1"/>
</dbReference>